<name>A0A8U0HS69_9EURY</name>
<dbReference type="REBASE" id="615901">
    <property type="entry name" value="M.HspJT49ORF15605P"/>
</dbReference>
<dbReference type="RefSeq" id="WP_248650002.1">
    <property type="nucleotide sequence ID" value="NZ_CP096659.1"/>
</dbReference>
<keyword evidence="4" id="KW-0808">Transferase</keyword>
<dbReference type="PROSITE" id="PS00092">
    <property type="entry name" value="N6_MTASE"/>
    <property type="match status" value="1"/>
</dbReference>
<evidence type="ECO:0000259" key="8">
    <source>
        <dbReference type="Pfam" id="PF07669"/>
    </source>
</evidence>
<evidence type="ECO:0000256" key="5">
    <source>
        <dbReference type="ARBA" id="ARBA00022691"/>
    </source>
</evidence>
<dbReference type="GO" id="GO:0003676">
    <property type="term" value="F:nucleic acid binding"/>
    <property type="evidence" value="ECO:0007669"/>
    <property type="project" value="InterPro"/>
</dbReference>
<reference evidence="10 11" key="1">
    <citation type="submission" date="2022-04" db="EMBL/GenBank/DDBJ databases">
        <title>Diverse halophilic archaea isolated from saline environments.</title>
        <authorList>
            <person name="Cui H.-L."/>
        </authorList>
    </citation>
    <scope>NUCLEOTIDE SEQUENCE [LARGE SCALE GENOMIC DNA]</scope>
    <source>
        <strain evidence="10 11">XZYJT49</strain>
    </source>
</reference>
<dbReference type="GeneID" id="72186654"/>
<proteinExistence type="inferred from homology"/>
<feature type="domain" description="Type II methyltransferase M.Eco57I C-terminal" evidence="9">
    <location>
        <begin position="475"/>
        <end position="742"/>
    </location>
</feature>
<evidence type="ECO:0000256" key="6">
    <source>
        <dbReference type="ARBA" id="ARBA00047942"/>
    </source>
</evidence>
<dbReference type="InterPro" id="IPR050953">
    <property type="entry name" value="N4_N6_ade-DNA_methylase"/>
</dbReference>
<dbReference type="AlphaFoldDB" id="A0A8U0HS69"/>
<comment type="similarity">
    <text evidence="1">Belongs to the N(4)/N(6)-methyltransferase family.</text>
</comment>
<evidence type="ECO:0000313" key="11">
    <source>
        <dbReference type="Proteomes" id="UP000830729"/>
    </source>
</evidence>
<evidence type="ECO:0000256" key="2">
    <source>
        <dbReference type="ARBA" id="ARBA00011900"/>
    </source>
</evidence>
<dbReference type="CDD" id="cd02440">
    <property type="entry name" value="AdoMet_MTases"/>
    <property type="match status" value="1"/>
</dbReference>
<dbReference type="InterPro" id="IPR054520">
    <property type="entry name" value="M_Eco57I_C"/>
</dbReference>
<evidence type="ECO:0000256" key="3">
    <source>
        <dbReference type="ARBA" id="ARBA00022603"/>
    </source>
</evidence>
<evidence type="ECO:0000259" key="9">
    <source>
        <dbReference type="Pfam" id="PF22837"/>
    </source>
</evidence>
<dbReference type="InterPro" id="IPR002052">
    <property type="entry name" value="DNA_methylase_N6_adenine_CS"/>
</dbReference>
<comment type="catalytic activity">
    <reaction evidence="6">
        <text>a 2'-deoxyadenosine in DNA + S-adenosyl-L-methionine = an N(6)-methyl-2'-deoxyadenosine in DNA + S-adenosyl-L-homocysteine + H(+)</text>
        <dbReference type="Rhea" id="RHEA:15197"/>
        <dbReference type="Rhea" id="RHEA-COMP:12418"/>
        <dbReference type="Rhea" id="RHEA-COMP:12419"/>
        <dbReference type="ChEBI" id="CHEBI:15378"/>
        <dbReference type="ChEBI" id="CHEBI:57856"/>
        <dbReference type="ChEBI" id="CHEBI:59789"/>
        <dbReference type="ChEBI" id="CHEBI:90615"/>
        <dbReference type="ChEBI" id="CHEBI:90616"/>
        <dbReference type="EC" id="2.1.1.72"/>
    </reaction>
</comment>
<dbReference type="InterPro" id="IPR029063">
    <property type="entry name" value="SAM-dependent_MTases_sf"/>
</dbReference>
<keyword evidence="5" id="KW-0949">S-adenosyl-L-methionine</keyword>
<dbReference type="PRINTS" id="PR00507">
    <property type="entry name" value="N12N6MTFRASE"/>
</dbReference>
<keyword evidence="3 10" id="KW-0489">Methyltransferase</keyword>
<accession>A0A8U0HS69</accession>
<dbReference type="Pfam" id="PF22837">
    <property type="entry name" value="M_Eco57I_C"/>
    <property type="match status" value="1"/>
</dbReference>
<dbReference type="InterPro" id="IPR011639">
    <property type="entry name" value="MethylTrfase_TaqI-like_dom"/>
</dbReference>
<dbReference type="EC" id="2.1.1.72" evidence="2"/>
<dbReference type="Pfam" id="PF07669">
    <property type="entry name" value="Eco57I"/>
    <property type="match status" value="1"/>
</dbReference>
<dbReference type="EMBL" id="CP096659">
    <property type="protein sequence ID" value="UPV73952.1"/>
    <property type="molecule type" value="Genomic_DNA"/>
</dbReference>
<dbReference type="SUPFAM" id="SSF53335">
    <property type="entry name" value="S-adenosyl-L-methionine-dependent methyltransferases"/>
    <property type="match status" value="1"/>
</dbReference>
<evidence type="ECO:0000256" key="4">
    <source>
        <dbReference type="ARBA" id="ARBA00022679"/>
    </source>
</evidence>
<dbReference type="GO" id="GO:0032259">
    <property type="term" value="P:methylation"/>
    <property type="evidence" value="ECO:0007669"/>
    <property type="project" value="UniProtKB-KW"/>
</dbReference>
<keyword evidence="11" id="KW-1185">Reference proteome</keyword>
<evidence type="ECO:0000256" key="7">
    <source>
        <dbReference type="SAM" id="MobiDB-lite"/>
    </source>
</evidence>
<dbReference type="GO" id="GO:0009007">
    <property type="term" value="F:site-specific DNA-methyltransferase (adenine-specific) activity"/>
    <property type="evidence" value="ECO:0007669"/>
    <property type="project" value="UniProtKB-EC"/>
</dbReference>
<evidence type="ECO:0000256" key="1">
    <source>
        <dbReference type="ARBA" id="ARBA00006594"/>
    </source>
</evidence>
<dbReference type="Gene3D" id="3.40.50.150">
    <property type="entry name" value="Vaccinia Virus protein VP39"/>
    <property type="match status" value="1"/>
</dbReference>
<dbReference type="KEGG" id="halx:M0R89_15605"/>
<dbReference type="PANTHER" id="PTHR33841:SF5">
    <property type="entry name" value="DNA METHYLASE (MODIFICATION METHYLASE) (METHYLTRANSFERASE)-RELATED"/>
    <property type="match status" value="1"/>
</dbReference>
<feature type="domain" description="Type II methyltransferase M.TaqI-like" evidence="8">
    <location>
        <begin position="270"/>
        <end position="384"/>
    </location>
</feature>
<feature type="region of interest" description="Disordered" evidence="7">
    <location>
        <begin position="1"/>
        <end position="43"/>
    </location>
</feature>
<gene>
    <name evidence="10" type="ORF">M0R89_15605</name>
</gene>
<evidence type="ECO:0000313" key="10">
    <source>
        <dbReference type="EMBL" id="UPV73952.1"/>
    </source>
</evidence>
<dbReference type="GO" id="GO:0006304">
    <property type="term" value="P:DNA modification"/>
    <property type="evidence" value="ECO:0007669"/>
    <property type="project" value="InterPro"/>
</dbReference>
<protein>
    <recommendedName>
        <fullName evidence="2">site-specific DNA-methyltransferase (adenine-specific)</fullName>
        <ecNumber evidence="2">2.1.1.72</ecNumber>
    </recommendedName>
</protein>
<dbReference type="PANTHER" id="PTHR33841">
    <property type="entry name" value="DNA METHYLTRANSFERASE YEEA-RELATED"/>
    <property type="match status" value="1"/>
</dbReference>
<dbReference type="Proteomes" id="UP000830729">
    <property type="component" value="Chromosome"/>
</dbReference>
<sequence length="746" mass="84273">MANLHSTYPSIDREPAIPVTGIAATPPDARRRPEPPNSETTVPELRKHSVFSDTLVKLLETTAAVVEPGITDASPAIQELVESWCELHGYAPDDDETPSIIAHQAVFALLLKGTLYEWHHQRGDLPEFTGDARENFQLASEETGDPAFTPCTLDEILWSVEEADTTAVTEARDRLLKSTQPATDIGRLYETLILGDHRRVLGQYRTPQSLGQVMRTWATSGGDVVLDPGMGAGELSGPFHPDWEISTDPDHVHGIDRSPLAALAGRTAQTIAGQQHEARRSDFFDVEPTDLDRDVDAVLCNPPYTRHDSLPSAYKDELNAQAEELTGLDIPKTSPLYSYFYYHLRQFLDVGDRAAVLTPHHFLERDYGESLKRFLLREFDIRALLLDNPENESKFDTAQTTDMVVFLEATDEPDTGVTRFIRVDENPGVETKLEAVQNGIHGETDWGAINCIEQSELNPEERWDNLFDLNPDELPDLRPLSDIAEVHRGLQTGENDFFCLSQEQVESWGIDPQYLSRIVPKRRYFDGYDVRADDWANFDEQGRPTWLLYHLDRLPGVPETTYDDEDERAYWSEDSMNTDQAPSIVGYLRHGLTNHDKLPTRSSVHGRDPWYRVERGDTAPILVTPMSRSEFRAILNETNARHLNNYYGVYPDATMSRQGQRALLAYLNYVFADNGVSQYRRQLVGGLQKFEPGDVGEIPVIDPREQPDDVVATLAECFDELREAARCNQDETAVIERIDTVVRRLQ</sequence>
<organism evidence="10 11">
    <name type="scientific">Halorussus limi</name>
    <dbReference type="NCBI Taxonomy" id="2938695"/>
    <lineage>
        <taxon>Archaea</taxon>
        <taxon>Methanobacteriati</taxon>
        <taxon>Methanobacteriota</taxon>
        <taxon>Stenosarchaea group</taxon>
        <taxon>Halobacteria</taxon>
        <taxon>Halobacteriales</taxon>
        <taxon>Haladaptataceae</taxon>
        <taxon>Halorussus</taxon>
    </lineage>
</organism>